<dbReference type="GO" id="GO:0007165">
    <property type="term" value="P:signal transduction"/>
    <property type="evidence" value="ECO:0007669"/>
    <property type="project" value="UniProtKB-KW"/>
</dbReference>
<dbReference type="Proteomes" id="UP000184038">
    <property type="component" value="Unassembled WGS sequence"/>
</dbReference>
<evidence type="ECO:0000256" key="9">
    <source>
        <dbReference type="SAM" id="Phobius"/>
    </source>
</evidence>
<evidence type="ECO:0000256" key="4">
    <source>
        <dbReference type="ARBA" id="ARBA00022989"/>
    </source>
</evidence>
<feature type="transmembrane region" description="Helical" evidence="9">
    <location>
        <begin position="188"/>
        <end position="211"/>
    </location>
</feature>
<dbReference type="RefSeq" id="WP_073285376.1">
    <property type="nucleotide sequence ID" value="NZ_FRCP01000008.1"/>
</dbReference>
<dbReference type="OrthoDB" id="5449717at2"/>
<dbReference type="InterPro" id="IPR004089">
    <property type="entry name" value="MCPsignal_dom"/>
</dbReference>
<evidence type="ECO:0000313" key="13">
    <source>
        <dbReference type="Proteomes" id="UP000184038"/>
    </source>
</evidence>
<proteinExistence type="inferred from homology"/>
<dbReference type="EMBL" id="FRCP01000008">
    <property type="protein sequence ID" value="SHM30313.1"/>
    <property type="molecule type" value="Genomic_DNA"/>
</dbReference>
<comment type="subcellular location">
    <subcellularLocation>
        <location evidence="1">Cell membrane</location>
        <topology evidence="1">Multi-pass membrane protein</topology>
    </subcellularLocation>
</comment>
<gene>
    <name evidence="12" type="ORF">SAMN02746066_01489</name>
</gene>
<dbReference type="AlphaFoldDB" id="A0A1M7HPP6"/>
<reference evidence="12 13" key="1">
    <citation type="submission" date="2016-11" db="EMBL/GenBank/DDBJ databases">
        <authorList>
            <person name="Jaros S."/>
            <person name="Januszkiewicz K."/>
            <person name="Wedrychowicz H."/>
        </authorList>
    </citation>
    <scope>NUCLEOTIDE SEQUENCE [LARGE SCALE GENOMIC DNA]</scope>
    <source>
        <strain evidence="12 13">DSM 15930</strain>
    </source>
</reference>
<dbReference type="InterPro" id="IPR029151">
    <property type="entry name" value="Sensor-like_sf"/>
</dbReference>
<dbReference type="PROSITE" id="PS50111">
    <property type="entry name" value="CHEMOTAXIS_TRANSDUC_2"/>
    <property type="match status" value="1"/>
</dbReference>
<evidence type="ECO:0000313" key="12">
    <source>
        <dbReference type="EMBL" id="SHM30313.1"/>
    </source>
</evidence>
<dbReference type="Pfam" id="PF00015">
    <property type="entry name" value="MCPsignal"/>
    <property type="match status" value="1"/>
</dbReference>
<dbReference type="GO" id="GO:0005886">
    <property type="term" value="C:plasma membrane"/>
    <property type="evidence" value="ECO:0007669"/>
    <property type="project" value="UniProtKB-SubCell"/>
</dbReference>
<evidence type="ECO:0000256" key="1">
    <source>
        <dbReference type="ARBA" id="ARBA00004651"/>
    </source>
</evidence>
<dbReference type="Pfam" id="PF17202">
    <property type="entry name" value="sCache_3_3"/>
    <property type="match status" value="1"/>
</dbReference>
<evidence type="ECO:0000256" key="8">
    <source>
        <dbReference type="PROSITE-ProRule" id="PRU00284"/>
    </source>
</evidence>
<dbReference type="PANTHER" id="PTHR32089">
    <property type="entry name" value="METHYL-ACCEPTING CHEMOTAXIS PROTEIN MCPB"/>
    <property type="match status" value="1"/>
</dbReference>
<evidence type="ECO:0000256" key="5">
    <source>
        <dbReference type="ARBA" id="ARBA00023136"/>
    </source>
</evidence>
<dbReference type="Gene3D" id="1.10.287.950">
    <property type="entry name" value="Methyl-accepting chemotaxis protein"/>
    <property type="match status" value="1"/>
</dbReference>
<organism evidence="12 13">
    <name type="scientific">Anaerosporobacter mobilis DSM 15930</name>
    <dbReference type="NCBI Taxonomy" id="1120996"/>
    <lineage>
        <taxon>Bacteria</taxon>
        <taxon>Bacillati</taxon>
        <taxon>Bacillota</taxon>
        <taxon>Clostridia</taxon>
        <taxon>Lachnospirales</taxon>
        <taxon>Lachnospiraceae</taxon>
        <taxon>Anaerosporobacter</taxon>
    </lineage>
</organism>
<dbReference type="Gene3D" id="6.10.340.10">
    <property type="match status" value="1"/>
</dbReference>
<dbReference type="InterPro" id="IPR033463">
    <property type="entry name" value="sCache_3"/>
</dbReference>
<evidence type="ECO:0000256" key="2">
    <source>
        <dbReference type="ARBA" id="ARBA00022475"/>
    </source>
</evidence>
<keyword evidence="2" id="KW-1003">Cell membrane</keyword>
<evidence type="ECO:0000259" key="10">
    <source>
        <dbReference type="PROSITE" id="PS50111"/>
    </source>
</evidence>
<keyword evidence="5 9" id="KW-0472">Membrane</keyword>
<dbReference type="SUPFAM" id="SSF103190">
    <property type="entry name" value="Sensory domain-like"/>
    <property type="match status" value="1"/>
</dbReference>
<accession>A0A1M7HPP6</accession>
<dbReference type="InterPro" id="IPR003660">
    <property type="entry name" value="HAMP_dom"/>
</dbReference>
<evidence type="ECO:0000256" key="7">
    <source>
        <dbReference type="ARBA" id="ARBA00029447"/>
    </source>
</evidence>
<keyword evidence="3 9" id="KW-0812">Transmembrane</keyword>
<name>A0A1M7HPP6_9FIRM</name>
<feature type="domain" description="Methyl-accepting transducer" evidence="10">
    <location>
        <begin position="282"/>
        <end position="539"/>
    </location>
</feature>
<keyword evidence="13" id="KW-1185">Reference proteome</keyword>
<keyword evidence="6 8" id="KW-0807">Transducer</keyword>
<evidence type="ECO:0000256" key="3">
    <source>
        <dbReference type="ARBA" id="ARBA00022692"/>
    </source>
</evidence>
<evidence type="ECO:0000256" key="6">
    <source>
        <dbReference type="ARBA" id="ARBA00023224"/>
    </source>
</evidence>
<keyword evidence="4 9" id="KW-1133">Transmembrane helix</keyword>
<sequence>MKFTLRKKITCMAMIPILIVGISVLMASTSSVTTMVNKEIKNQLNAAAMVGIKHYQDDSTADYYRDTNNILYKGVVPIDGNNTVVEMIKSYSGIDATFFFGDTRIATTIKDKSGTLLIGTTMGEEAYDQIYNKGETYFTKNSELGGEPYYGYYIPITQPSTGEIVACFFTGKPTKEVTSQINKMTIKILIIMVGVSLLTMIVVTVVINIIIKALKKTMKQLEAVSKGDLSAVEFKKSIKKSDEISEIALSTMDLRQSLRGVIGQIGTSVRGLKEASIKLSNTAETSQNTMEIVERAVNDISRGAMAQAEETTEANDHVMVMGRHIQDTVDHVNQLNEHAAVMRESGEEALVVLEELRSTNNQTRDAIKMIYNQTNTTNLSAQKIREATNIITDIAEETNLLSLNASIEAARAGEQGKGFAVVAAQIQKLAEQSDRSAKEIQNIIVALLNDSNKAVETMNVVTDIIVKQSEKVEISKNKVDSVNDGIRTFTDGIIEIRERSMKLDHERTRIVDAVQSLTAIAQQNAASTQETSASTGELTGTMRDVADAVETLQKISETLTKEVEIFKL</sequence>
<dbReference type="STRING" id="1120996.SAMN02746066_01489"/>
<protein>
    <submittedName>
        <fullName evidence="12">Methyl-accepting chemotaxis protein</fullName>
    </submittedName>
</protein>
<dbReference type="PROSITE" id="PS50885">
    <property type="entry name" value="HAMP"/>
    <property type="match status" value="1"/>
</dbReference>
<dbReference type="SMART" id="SM00283">
    <property type="entry name" value="MA"/>
    <property type="match status" value="1"/>
</dbReference>
<dbReference type="PANTHER" id="PTHR32089:SF112">
    <property type="entry name" value="LYSOZYME-LIKE PROTEIN-RELATED"/>
    <property type="match status" value="1"/>
</dbReference>
<dbReference type="SUPFAM" id="SSF58104">
    <property type="entry name" value="Methyl-accepting chemotaxis protein (MCP) signaling domain"/>
    <property type="match status" value="1"/>
</dbReference>
<comment type="similarity">
    <text evidence="7">Belongs to the methyl-accepting chemotaxis (MCP) protein family.</text>
</comment>
<feature type="domain" description="HAMP" evidence="11">
    <location>
        <begin position="208"/>
        <end position="263"/>
    </location>
</feature>
<evidence type="ECO:0000259" key="11">
    <source>
        <dbReference type="PROSITE" id="PS50885"/>
    </source>
</evidence>